<reference evidence="2" key="1">
    <citation type="journal article" date="2022" name="bioRxiv">
        <title>Sequencing and chromosome-scale assembly of the giantPleurodeles waltlgenome.</title>
        <authorList>
            <person name="Brown T."/>
            <person name="Elewa A."/>
            <person name="Iarovenko S."/>
            <person name="Subramanian E."/>
            <person name="Araus A.J."/>
            <person name="Petzold A."/>
            <person name="Susuki M."/>
            <person name="Suzuki K.-i.T."/>
            <person name="Hayashi T."/>
            <person name="Toyoda A."/>
            <person name="Oliveira C."/>
            <person name="Osipova E."/>
            <person name="Leigh N.D."/>
            <person name="Simon A."/>
            <person name="Yun M.H."/>
        </authorList>
    </citation>
    <scope>NUCLEOTIDE SEQUENCE</scope>
    <source>
        <strain evidence="2">20211129_DDA</strain>
        <tissue evidence="2">Liver</tissue>
    </source>
</reference>
<name>A0AAV7L1F9_PLEWA</name>
<proteinExistence type="predicted"/>
<evidence type="ECO:0000256" key="1">
    <source>
        <dbReference type="SAM" id="MobiDB-lite"/>
    </source>
</evidence>
<comment type="caution">
    <text evidence="2">The sequence shown here is derived from an EMBL/GenBank/DDBJ whole genome shotgun (WGS) entry which is preliminary data.</text>
</comment>
<feature type="compositionally biased region" description="Gly residues" evidence="1">
    <location>
        <begin position="41"/>
        <end position="51"/>
    </location>
</feature>
<dbReference type="Proteomes" id="UP001066276">
    <property type="component" value="Chromosome 12"/>
</dbReference>
<organism evidence="2 3">
    <name type="scientific">Pleurodeles waltl</name>
    <name type="common">Iberian ribbed newt</name>
    <dbReference type="NCBI Taxonomy" id="8319"/>
    <lineage>
        <taxon>Eukaryota</taxon>
        <taxon>Metazoa</taxon>
        <taxon>Chordata</taxon>
        <taxon>Craniata</taxon>
        <taxon>Vertebrata</taxon>
        <taxon>Euteleostomi</taxon>
        <taxon>Amphibia</taxon>
        <taxon>Batrachia</taxon>
        <taxon>Caudata</taxon>
        <taxon>Salamandroidea</taxon>
        <taxon>Salamandridae</taxon>
        <taxon>Pleurodelinae</taxon>
        <taxon>Pleurodeles</taxon>
    </lineage>
</organism>
<gene>
    <name evidence="2" type="ORF">NDU88_005661</name>
</gene>
<dbReference type="AlphaFoldDB" id="A0AAV7L1F9"/>
<feature type="region of interest" description="Disordered" evidence="1">
    <location>
        <begin position="39"/>
        <end position="118"/>
    </location>
</feature>
<dbReference type="EMBL" id="JANPWB010000016">
    <property type="protein sequence ID" value="KAJ1085531.1"/>
    <property type="molecule type" value="Genomic_DNA"/>
</dbReference>
<feature type="region of interest" description="Disordered" evidence="1">
    <location>
        <begin position="166"/>
        <end position="192"/>
    </location>
</feature>
<keyword evidence="3" id="KW-1185">Reference proteome</keyword>
<protein>
    <submittedName>
        <fullName evidence="2">Uncharacterized protein</fullName>
    </submittedName>
</protein>
<evidence type="ECO:0000313" key="2">
    <source>
        <dbReference type="EMBL" id="KAJ1085531.1"/>
    </source>
</evidence>
<sequence length="222" mass="23144">MMKWVQSTERAQGNVYRLWPKATACDMGLRSSSEDFVEGVLGKGVGGGGGQDESNEQPSRTEKRSGHKGQGAEGMVKGHGESPGSFAHSQRLSQRVLGPQSCGDGESPGSFAHSQRLSAAGPGAPELWGWIVSWVLCAQPKVLRSGSRGPRVVGMESLLGPLRAAKGSPQRVLGPQSCGDGESPGSFARSQRLSAAGPGAPELWGFSVGVWRGRVACANAFS</sequence>
<evidence type="ECO:0000313" key="3">
    <source>
        <dbReference type="Proteomes" id="UP001066276"/>
    </source>
</evidence>
<accession>A0AAV7L1F9</accession>